<dbReference type="PANTHER" id="PTHR46704:SF1">
    <property type="entry name" value="TELOMERE LENGTH REGULATION PROTEIN TEL2 HOMOLOG"/>
    <property type="match status" value="1"/>
</dbReference>
<dbReference type="EMBL" id="CACVKT020006490">
    <property type="protein sequence ID" value="CAC5402432.1"/>
    <property type="molecule type" value="Genomic_DNA"/>
</dbReference>
<reference evidence="1 2" key="1">
    <citation type="submission" date="2020-06" db="EMBL/GenBank/DDBJ databases">
        <authorList>
            <person name="Li R."/>
            <person name="Bekaert M."/>
        </authorList>
    </citation>
    <scope>NUCLEOTIDE SEQUENCE [LARGE SCALE GENOMIC DNA]</scope>
    <source>
        <strain evidence="2">wild</strain>
    </source>
</reference>
<evidence type="ECO:0000313" key="2">
    <source>
        <dbReference type="Proteomes" id="UP000507470"/>
    </source>
</evidence>
<evidence type="ECO:0000313" key="1">
    <source>
        <dbReference type="EMBL" id="CAC5402432.1"/>
    </source>
</evidence>
<sequence length="380" mass="42380">MKKVKIKKSSVIMDGEIMYLHLIAVNSRKKVPLSRVMSFENAPVPQSMFTDDGKMTACVKSQFVECLDGVCQSEKMTSLYRYNALIYDGHSVVQMLNLPSGTVVPTTFEDMAKRFFDNIFSHSRHCNNNRPVKQIHIVFDRYLEESIKVSQPTDKLVISSPDTDVLVLLIHHRQSIAAENVYFLTGRVVYCLTGCDTTSSFFGHGKKSVFRLLQQRAGSYNGLATLGSSDLTSDQFKHCMSFVGDLYGKKDCFSVDRLRCGKPGKNVPAKKLPPTENSSKLHVLRCIYQLKICRNGNAAMHEQVGPIIQPAAAPKLLKNLIYECDEHNCSENCTSLEHEQVCTAVCSCGASADIADETTCNKPMTIEAMEILSTDNDFDN</sequence>
<dbReference type="AlphaFoldDB" id="A0A6J8D5A0"/>
<dbReference type="Proteomes" id="UP000507470">
    <property type="component" value="Unassembled WGS sequence"/>
</dbReference>
<accession>A0A6J8D5A0</accession>
<dbReference type="OrthoDB" id="5984884at2759"/>
<name>A0A6J8D5A0_MYTCO</name>
<organism evidence="1 2">
    <name type="scientific">Mytilus coruscus</name>
    <name type="common">Sea mussel</name>
    <dbReference type="NCBI Taxonomy" id="42192"/>
    <lineage>
        <taxon>Eukaryota</taxon>
        <taxon>Metazoa</taxon>
        <taxon>Spiralia</taxon>
        <taxon>Lophotrochozoa</taxon>
        <taxon>Mollusca</taxon>
        <taxon>Bivalvia</taxon>
        <taxon>Autobranchia</taxon>
        <taxon>Pteriomorphia</taxon>
        <taxon>Mytilida</taxon>
        <taxon>Mytiloidea</taxon>
        <taxon>Mytilidae</taxon>
        <taxon>Mytilinae</taxon>
        <taxon>Mytilus</taxon>
    </lineage>
</organism>
<proteinExistence type="predicted"/>
<dbReference type="PANTHER" id="PTHR46704">
    <property type="entry name" value="CXC DOMAIN-CONTAINING PROTEIN-RELATED"/>
    <property type="match status" value="1"/>
</dbReference>
<protein>
    <submittedName>
        <fullName evidence="1">Uncharacterized protein</fullName>
    </submittedName>
</protein>
<keyword evidence="2" id="KW-1185">Reference proteome</keyword>
<gene>
    <name evidence="1" type="ORF">MCOR_36371</name>
</gene>